<dbReference type="EMBL" id="CAFBPQ010000016">
    <property type="protein sequence ID" value="CAB5021787.1"/>
    <property type="molecule type" value="Genomic_DNA"/>
</dbReference>
<evidence type="ECO:0000313" key="3">
    <source>
        <dbReference type="EMBL" id="CAB4985129.1"/>
    </source>
</evidence>
<reference evidence="2" key="1">
    <citation type="submission" date="2020-05" db="EMBL/GenBank/DDBJ databases">
        <authorList>
            <person name="Chiriac C."/>
            <person name="Salcher M."/>
            <person name="Ghai R."/>
            <person name="Kavagutti S V."/>
        </authorList>
    </citation>
    <scope>NUCLEOTIDE SEQUENCE</scope>
</reference>
<accession>A0A6J7GDB0</accession>
<dbReference type="EMBL" id="CAFBOF010000041">
    <property type="protein sequence ID" value="CAB4985129.1"/>
    <property type="molecule type" value="Genomic_DNA"/>
</dbReference>
<evidence type="ECO:0000313" key="2">
    <source>
        <dbReference type="EMBL" id="CAB4902143.1"/>
    </source>
</evidence>
<dbReference type="EMBL" id="CAFBMM010000017">
    <property type="protein sequence ID" value="CAB4902143.1"/>
    <property type="molecule type" value="Genomic_DNA"/>
</dbReference>
<proteinExistence type="predicted"/>
<sequence length="129" mass="14308">MNKFVYLANRLALAVVLVSLLSLLTSCSEKEKLPASKAFCQAAERYNNELQNAERLGEADVDRQLPIVQELARTAPKKIKDDAETFANALKNVERNPSLKDNPKVQAAVDAVNRYANQACNVYKRDSGL</sequence>
<protein>
    <submittedName>
        <fullName evidence="2">Unannotated protein</fullName>
    </submittedName>
</protein>
<organism evidence="2">
    <name type="scientific">freshwater metagenome</name>
    <dbReference type="NCBI Taxonomy" id="449393"/>
    <lineage>
        <taxon>unclassified sequences</taxon>
        <taxon>metagenomes</taxon>
        <taxon>ecological metagenomes</taxon>
    </lineage>
</organism>
<gene>
    <name evidence="1" type="ORF">UFOPK2683_00225</name>
    <name evidence="2" type="ORF">UFOPK3605_00542</name>
    <name evidence="3" type="ORF">UFOPK3897_01366</name>
    <name evidence="4" type="ORF">UFOPK4121_00708</name>
</gene>
<evidence type="ECO:0000313" key="4">
    <source>
        <dbReference type="EMBL" id="CAB5021787.1"/>
    </source>
</evidence>
<dbReference type="EMBL" id="CAEZYK010000007">
    <property type="protein sequence ID" value="CAB4715091.1"/>
    <property type="molecule type" value="Genomic_DNA"/>
</dbReference>
<name>A0A6J7GDB0_9ZZZZ</name>
<evidence type="ECO:0000313" key="1">
    <source>
        <dbReference type="EMBL" id="CAB4715091.1"/>
    </source>
</evidence>
<dbReference type="PROSITE" id="PS51257">
    <property type="entry name" value="PROKAR_LIPOPROTEIN"/>
    <property type="match status" value="1"/>
</dbReference>
<dbReference type="AlphaFoldDB" id="A0A6J7GDB0"/>